<reference evidence="2" key="1">
    <citation type="submission" date="2016-11" db="UniProtKB">
        <authorList>
            <consortium name="WormBaseParasite"/>
        </authorList>
    </citation>
    <scope>IDENTIFICATION</scope>
</reference>
<organism evidence="1 2">
    <name type="scientific">Meloidogyne hapla</name>
    <name type="common">Root-knot nematode worm</name>
    <dbReference type="NCBI Taxonomy" id="6305"/>
    <lineage>
        <taxon>Eukaryota</taxon>
        <taxon>Metazoa</taxon>
        <taxon>Ecdysozoa</taxon>
        <taxon>Nematoda</taxon>
        <taxon>Chromadorea</taxon>
        <taxon>Rhabditida</taxon>
        <taxon>Tylenchina</taxon>
        <taxon>Tylenchomorpha</taxon>
        <taxon>Tylenchoidea</taxon>
        <taxon>Meloidogynidae</taxon>
        <taxon>Meloidogyninae</taxon>
        <taxon>Meloidogyne</taxon>
    </lineage>
</organism>
<dbReference type="Proteomes" id="UP000095281">
    <property type="component" value="Unplaced"/>
</dbReference>
<evidence type="ECO:0000313" key="2">
    <source>
        <dbReference type="WBParaSite" id="MhA1_Contig749.frz3.gene7"/>
    </source>
</evidence>
<accession>A0A1I8BXI4</accession>
<name>A0A1I8BXI4_MELHA</name>
<dbReference type="WBParaSite" id="MhA1_Contig749.frz3.gene7">
    <property type="protein sequence ID" value="MhA1_Contig749.frz3.gene7"/>
    <property type="gene ID" value="MhA1_Contig749.frz3.gene7"/>
</dbReference>
<dbReference type="Gene3D" id="1.25.40.420">
    <property type="match status" value="1"/>
</dbReference>
<proteinExistence type="predicted"/>
<evidence type="ECO:0000313" key="1">
    <source>
        <dbReference type="Proteomes" id="UP000095281"/>
    </source>
</evidence>
<keyword evidence="1" id="KW-1185">Reference proteome</keyword>
<dbReference type="AlphaFoldDB" id="A0A1I8BXI4"/>
<sequence length="106" mass="12527">MLEQETLADCVILTTMYIVSSLQYPSNFNKRYHCAKTYGLSKLEKACLKFIFANREEFMISKEWKEFKSVNGVLAFKLLENAMRGEGELSLIELLFREFWMSEYIE</sequence>
<protein>
    <submittedName>
        <fullName evidence="2">NR LBD domain-containing protein</fullName>
    </submittedName>
</protein>